<dbReference type="EC" id="2.1.1.222" evidence="3"/>
<dbReference type="Pfam" id="PF13649">
    <property type="entry name" value="Methyltransf_25"/>
    <property type="match status" value="1"/>
</dbReference>
<organism evidence="3 4">
    <name type="scientific">Granulosicoccus antarcticus IMCC3135</name>
    <dbReference type="NCBI Taxonomy" id="1192854"/>
    <lineage>
        <taxon>Bacteria</taxon>
        <taxon>Pseudomonadati</taxon>
        <taxon>Pseudomonadota</taxon>
        <taxon>Gammaproteobacteria</taxon>
        <taxon>Chromatiales</taxon>
        <taxon>Granulosicoccaceae</taxon>
        <taxon>Granulosicoccus</taxon>
    </lineage>
</organism>
<feature type="domain" description="Methyltransferase" evidence="2">
    <location>
        <begin position="55"/>
        <end position="144"/>
    </location>
</feature>
<dbReference type="InterPro" id="IPR041698">
    <property type="entry name" value="Methyltransf_25"/>
</dbReference>
<sequence length="237" mass="26598">MTVKIGKVKNLNNIVDEWDAVAAIREEQISSGKDNSANCVLAPAILNSLKYVDSIIDIGCGTGWLTERASVFAVETVGVDPSSESIEMAKARHSAPRISYFAESIEEHSKSTEKYDLGISNMVASSAPDLSEYFVSTRRVLKEGALFIFSIPHPCFWSIYWGYGSDPDFNYMETLAVESKFRIQEEIVEFPTTHFHRPVYRYISELLASNFKIESVDELMGKGFDLPRFMLINARAV</sequence>
<dbReference type="EMBL" id="CP018632">
    <property type="protein sequence ID" value="ASJ76206.1"/>
    <property type="molecule type" value="Genomic_DNA"/>
</dbReference>
<evidence type="ECO:0000313" key="3">
    <source>
        <dbReference type="EMBL" id="ASJ76206.1"/>
    </source>
</evidence>
<keyword evidence="3" id="KW-0830">Ubiquinone</keyword>
<protein>
    <submittedName>
        <fullName evidence="3">Ubiquinone biosynthesis O-methyltransferase</fullName>
        <ecNumber evidence="3">2.1.1.222</ecNumber>
    </submittedName>
</protein>
<evidence type="ECO:0000313" key="4">
    <source>
        <dbReference type="Proteomes" id="UP000250079"/>
    </source>
</evidence>
<proteinExistence type="predicted"/>
<dbReference type="GO" id="GO:0102208">
    <property type="term" value="F:2-polyprenyl-6-hydroxyphenol methylase activity"/>
    <property type="evidence" value="ECO:0007669"/>
    <property type="project" value="UniProtKB-EC"/>
</dbReference>
<dbReference type="CDD" id="cd02440">
    <property type="entry name" value="AdoMet_MTases"/>
    <property type="match status" value="1"/>
</dbReference>
<dbReference type="SUPFAM" id="SSF53335">
    <property type="entry name" value="S-adenosyl-L-methionine-dependent methyltransferases"/>
    <property type="match status" value="1"/>
</dbReference>
<gene>
    <name evidence="3" type="primary">ubiG_4</name>
    <name evidence="3" type="ORF">IMCC3135_30785</name>
</gene>
<dbReference type="AlphaFoldDB" id="A0A2Z2NXM4"/>
<evidence type="ECO:0000259" key="2">
    <source>
        <dbReference type="Pfam" id="PF13649"/>
    </source>
</evidence>
<reference evidence="3 4" key="1">
    <citation type="submission" date="2016-12" db="EMBL/GenBank/DDBJ databases">
        <authorList>
            <person name="Song W.-J."/>
            <person name="Kurnit D.M."/>
        </authorList>
    </citation>
    <scope>NUCLEOTIDE SEQUENCE [LARGE SCALE GENOMIC DNA]</scope>
    <source>
        <strain evidence="3 4">IMCC3135</strain>
    </source>
</reference>
<dbReference type="Gene3D" id="3.40.50.150">
    <property type="entry name" value="Vaccinia Virus protein VP39"/>
    <property type="match status" value="1"/>
</dbReference>
<dbReference type="PANTHER" id="PTHR43861">
    <property type="entry name" value="TRANS-ACONITATE 2-METHYLTRANSFERASE-RELATED"/>
    <property type="match status" value="1"/>
</dbReference>
<keyword evidence="1 3" id="KW-0808">Transferase</keyword>
<dbReference type="OrthoDB" id="9791837at2"/>
<dbReference type="RefSeq" id="WP_088921009.1">
    <property type="nucleotide sequence ID" value="NZ_CP018632.1"/>
</dbReference>
<dbReference type="GO" id="GO:0032259">
    <property type="term" value="P:methylation"/>
    <property type="evidence" value="ECO:0007669"/>
    <property type="project" value="UniProtKB-KW"/>
</dbReference>
<accession>A0A2Z2NXM4</accession>
<name>A0A2Z2NXM4_9GAMM</name>
<keyword evidence="4" id="KW-1185">Reference proteome</keyword>
<dbReference type="Proteomes" id="UP000250079">
    <property type="component" value="Chromosome"/>
</dbReference>
<dbReference type="KEGG" id="gai:IMCC3135_30785"/>
<keyword evidence="3" id="KW-0489">Methyltransferase</keyword>
<evidence type="ECO:0000256" key="1">
    <source>
        <dbReference type="ARBA" id="ARBA00022679"/>
    </source>
</evidence>
<dbReference type="InterPro" id="IPR029063">
    <property type="entry name" value="SAM-dependent_MTases_sf"/>
</dbReference>